<reference evidence="1 2" key="1">
    <citation type="journal article" date="2019" name="Int. J. Syst. Evol. Microbiol.">
        <title>The Global Catalogue of Microorganisms (GCM) 10K type strain sequencing project: providing services to taxonomists for standard genome sequencing and annotation.</title>
        <authorList>
            <consortium name="The Broad Institute Genomics Platform"/>
            <consortium name="The Broad Institute Genome Sequencing Center for Infectious Disease"/>
            <person name="Wu L."/>
            <person name="Ma J."/>
        </authorList>
    </citation>
    <scope>NUCLEOTIDE SEQUENCE [LARGE SCALE GENOMIC DNA]</scope>
    <source>
        <strain evidence="1 2">JCM 12762</strain>
    </source>
</reference>
<name>A0ABN1W1Z3_9MICO</name>
<dbReference type="EMBL" id="BAAAKW010000070">
    <property type="protein sequence ID" value="GAA1227566.1"/>
    <property type="molecule type" value="Genomic_DNA"/>
</dbReference>
<gene>
    <name evidence="1" type="ORF">GCM10009655_27810</name>
</gene>
<dbReference type="Proteomes" id="UP001500943">
    <property type="component" value="Unassembled WGS sequence"/>
</dbReference>
<keyword evidence="2" id="KW-1185">Reference proteome</keyword>
<evidence type="ECO:0000313" key="1">
    <source>
        <dbReference type="EMBL" id="GAA1227566.1"/>
    </source>
</evidence>
<sequence>MVPIVLVSVAAVAVTSIQFGTVGWLTNAFGSIAGGCAELRPIVIAADPSIAPALTTVAAQFDEADGNCTTTEIRSVVSADAAALFASGVAGDLDAWVPDSSAWLDRSVTMATSLGLAAPEFELGDYIASTPVVQAATASQVSDLTETPLSWMALLTRTASTLLPDPESSGASLAGLAQLKSVSSDTDPRQFAGAMIAMGKTIPQSAAAAFEIVTAAKVPTVVVTTEREVAAYNASSPASPMIALYPSDGTVKLTYPFVEVLGDAQESAAAASGSACRCGSLLCRRVSRRRFP</sequence>
<proteinExistence type="predicted"/>
<dbReference type="Pfam" id="PF13531">
    <property type="entry name" value="SBP_bac_11"/>
    <property type="match status" value="1"/>
</dbReference>
<dbReference type="Gene3D" id="3.40.190.10">
    <property type="entry name" value="Periplasmic binding protein-like II"/>
    <property type="match status" value="1"/>
</dbReference>
<protein>
    <submittedName>
        <fullName evidence="1">Uncharacterized protein</fullName>
    </submittedName>
</protein>
<evidence type="ECO:0000313" key="2">
    <source>
        <dbReference type="Proteomes" id="UP001500943"/>
    </source>
</evidence>
<comment type="caution">
    <text evidence="1">The sequence shown here is derived from an EMBL/GenBank/DDBJ whole genome shotgun (WGS) entry which is preliminary data.</text>
</comment>
<accession>A0ABN1W1Z3</accession>
<organism evidence="1 2">
    <name type="scientific">Rhodoglobus aureus</name>
    <dbReference type="NCBI Taxonomy" id="191497"/>
    <lineage>
        <taxon>Bacteria</taxon>
        <taxon>Bacillati</taxon>
        <taxon>Actinomycetota</taxon>
        <taxon>Actinomycetes</taxon>
        <taxon>Micrococcales</taxon>
        <taxon>Microbacteriaceae</taxon>
        <taxon>Rhodoglobus</taxon>
    </lineage>
</organism>